<feature type="non-terminal residue" evidence="1">
    <location>
        <position position="1"/>
    </location>
</feature>
<comment type="caution">
    <text evidence="1">The sequence shown here is derived from an EMBL/GenBank/DDBJ whole genome shotgun (WGS) entry which is preliminary data.</text>
</comment>
<protein>
    <submittedName>
        <fullName evidence="1">Uncharacterized protein</fullName>
    </submittedName>
</protein>
<sequence length="113" mass="12675">YVHTLTLGSQSNVQRYGLRLYNPLRNVDDTYYSSKLPEFNNQPTIVGIPLAKVAIRLYLNLYTTNDGRPPSNIKIMINACFDLSSMNSISSPMIGGQYFRSPSISQIPTVSQQ</sequence>
<dbReference type="AlphaFoldDB" id="A0A820PEC6"/>
<gene>
    <name evidence="1" type="ORF">JBS370_LOCUS43469</name>
</gene>
<organism evidence="1 2">
    <name type="scientific">Rotaria sordida</name>
    <dbReference type="NCBI Taxonomy" id="392033"/>
    <lineage>
        <taxon>Eukaryota</taxon>
        <taxon>Metazoa</taxon>
        <taxon>Spiralia</taxon>
        <taxon>Gnathifera</taxon>
        <taxon>Rotifera</taxon>
        <taxon>Eurotatoria</taxon>
        <taxon>Bdelloidea</taxon>
        <taxon>Philodinida</taxon>
        <taxon>Philodinidae</taxon>
        <taxon>Rotaria</taxon>
    </lineage>
</organism>
<proteinExistence type="predicted"/>
<feature type="non-terminal residue" evidence="1">
    <location>
        <position position="113"/>
    </location>
</feature>
<reference evidence="1" key="1">
    <citation type="submission" date="2021-02" db="EMBL/GenBank/DDBJ databases">
        <authorList>
            <person name="Nowell W R."/>
        </authorList>
    </citation>
    <scope>NUCLEOTIDE SEQUENCE</scope>
</reference>
<name>A0A820PEC6_9BILA</name>
<dbReference type="EMBL" id="CAJOBD010067344">
    <property type="protein sequence ID" value="CAF4401651.1"/>
    <property type="molecule type" value="Genomic_DNA"/>
</dbReference>
<dbReference type="Proteomes" id="UP000663836">
    <property type="component" value="Unassembled WGS sequence"/>
</dbReference>
<evidence type="ECO:0000313" key="2">
    <source>
        <dbReference type="Proteomes" id="UP000663836"/>
    </source>
</evidence>
<evidence type="ECO:0000313" key="1">
    <source>
        <dbReference type="EMBL" id="CAF4401651.1"/>
    </source>
</evidence>
<accession>A0A820PEC6</accession>